<evidence type="ECO:0000256" key="3">
    <source>
        <dbReference type="ARBA" id="ARBA00022723"/>
    </source>
</evidence>
<organism evidence="11 12">
    <name type="scientific">Pholiota conissans</name>
    <dbReference type="NCBI Taxonomy" id="109636"/>
    <lineage>
        <taxon>Eukaryota</taxon>
        <taxon>Fungi</taxon>
        <taxon>Dikarya</taxon>
        <taxon>Basidiomycota</taxon>
        <taxon>Agaricomycotina</taxon>
        <taxon>Agaricomycetes</taxon>
        <taxon>Agaricomycetidae</taxon>
        <taxon>Agaricales</taxon>
        <taxon>Agaricineae</taxon>
        <taxon>Strophariaceae</taxon>
        <taxon>Pholiota</taxon>
    </lineage>
</organism>
<dbReference type="PANTHER" id="PTHR47466">
    <property type="match status" value="1"/>
</dbReference>
<comment type="caution">
    <text evidence="11">The sequence shown here is derived from an EMBL/GenBank/DDBJ whole genome shotgun (WGS) entry which is preliminary data.</text>
</comment>
<dbReference type="EMBL" id="MU155152">
    <property type="protein sequence ID" value="KAF9483535.1"/>
    <property type="molecule type" value="Genomic_DNA"/>
</dbReference>
<evidence type="ECO:0000313" key="11">
    <source>
        <dbReference type="EMBL" id="KAF9483535.1"/>
    </source>
</evidence>
<feature type="chain" id="PRO_5040441744" evidence="9">
    <location>
        <begin position="19"/>
        <end position="296"/>
    </location>
</feature>
<feature type="signal peptide" evidence="9">
    <location>
        <begin position="1"/>
        <end position="18"/>
    </location>
</feature>
<proteinExistence type="inferred from homology"/>
<dbReference type="AlphaFoldDB" id="A0A9P6D4Y7"/>
<evidence type="ECO:0000313" key="12">
    <source>
        <dbReference type="Proteomes" id="UP000807469"/>
    </source>
</evidence>
<dbReference type="GO" id="GO:0046872">
    <property type="term" value="F:metal ion binding"/>
    <property type="evidence" value="ECO:0007669"/>
    <property type="project" value="UniProtKB-KW"/>
</dbReference>
<dbReference type="InterPro" id="IPR008754">
    <property type="entry name" value="Peptidase_M43"/>
</dbReference>
<comment type="similarity">
    <text evidence="1">Belongs to the peptidase M43B family.</text>
</comment>
<accession>A0A9P6D4Y7</accession>
<reference evidence="11" key="1">
    <citation type="submission" date="2020-11" db="EMBL/GenBank/DDBJ databases">
        <authorList>
            <consortium name="DOE Joint Genome Institute"/>
            <person name="Ahrendt S."/>
            <person name="Riley R."/>
            <person name="Andreopoulos W."/>
            <person name="Labutti K."/>
            <person name="Pangilinan J."/>
            <person name="Ruiz-Duenas F.J."/>
            <person name="Barrasa J.M."/>
            <person name="Sanchez-Garcia M."/>
            <person name="Camarero S."/>
            <person name="Miyauchi S."/>
            <person name="Serrano A."/>
            <person name="Linde D."/>
            <person name="Babiker R."/>
            <person name="Drula E."/>
            <person name="Ayuso-Fernandez I."/>
            <person name="Pacheco R."/>
            <person name="Padilla G."/>
            <person name="Ferreira P."/>
            <person name="Barriuso J."/>
            <person name="Kellner H."/>
            <person name="Castanera R."/>
            <person name="Alfaro M."/>
            <person name="Ramirez L."/>
            <person name="Pisabarro A.G."/>
            <person name="Kuo A."/>
            <person name="Tritt A."/>
            <person name="Lipzen A."/>
            <person name="He G."/>
            <person name="Yan M."/>
            <person name="Ng V."/>
            <person name="Cullen D."/>
            <person name="Martin F."/>
            <person name="Rosso M.-N."/>
            <person name="Henrissat B."/>
            <person name="Hibbett D."/>
            <person name="Martinez A.T."/>
            <person name="Grigoriev I.V."/>
        </authorList>
    </citation>
    <scope>NUCLEOTIDE SEQUENCE</scope>
    <source>
        <strain evidence="11">CIRM-BRFM 674</strain>
    </source>
</reference>
<evidence type="ECO:0000256" key="2">
    <source>
        <dbReference type="ARBA" id="ARBA00022670"/>
    </source>
</evidence>
<dbReference type="OrthoDB" id="536211at2759"/>
<evidence type="ECO:0000259" key="10">
    <source>
        <dbReference type="Pfam" id="PF05572"/>
    </source>
</evidence>
<keyword evidence="6" id="KW-0862">Zinc</keyword>
<gene>
    <name evidence="11" type="ORF">BDN70DRAFT_851336</name>
</gene>
<evidence type="ECO:0000256" key="7">
    <source>
        <dbReference type="ARBA" id="ARBA00023049"/>
    </source>
</evidence>
<keyword evidence="3" id="KW-0479">Metal-binding</keyword>
<sequence>MFFFTILAFSLAVSLVAAAPRPQVDDMPVLYPRDIARHRGCGNHITPARKAAFERKFQASRLPAVSENATATIDVYFHVVYANETIQGGYVPDSQIEAQVKVLNQDYNSTGVSWNLVNISRVQSEDWFLRVAADSPQEAGMKQLLRQGNSSTLNVYTVGLAEGDGKGLLGYATFPMDYTSKPWNDGVVILYSTLPGSSSPTFNLGRTLTHESGHWSGLYHTFQGGCSGEGDMIDDTPPEESAAYGCPAKRDTCPGGGPDPIQNFMDYTDDSCMTGFSKGQAKRIKAQLRTFRGVSI</sequence>
<dbReference type="Gene3D" id="3.40.390.10">
    <property type="entry name" value="Collagenase (Catalytic Domain)"/>
    <property type="match status" value="1"/>
</dbReference>
<keyword evidence="5" id="KW-0378">Hydrolase</keyword>
<protein>
    <submittedName>
        <fullName evidence="11">Metalloprotease</fullName>
    </submittedName>
</protein>
<dbReference type="GO" id="GO:0006508">
    <property type="term" value="P:proteolysis"/>
    <property type="evidence" value="ECO:0007669"/>
    <property type="project" value="UniProtKB-KW"/>
</dbReference>
<keyword evidence="8" id="KW-1015">Disulfide bond</keyword>
<keyword evidence="12" id="KW-1185">Reference proteome</keyword>
<dbReference type="Pfam" id="PF05572">
    <property type="entry name" value="Peptidase_M43"/>
    <property type="match status" value="1"/>
</dbReference>
<dbReference type="CDD" id="cd04275">
    <property type="entry name" value="ZnMc_pappalysin_like"/>
    <property type="match status" value="1"/>
</dbReference>
<keyword evidence="7 11" id="KW-0482">Metalloprotease</keyword>
<keyword evidence="4 9" id="KW-0732">Signal</keyword>
<dbReference type="SUPFAM" id="SSF55486">
    <property type="entry name" value="Metalloproteases ('zincins'), catalytic domain"/>
    <property type="match status" value="1"/>
</dbReference>
<evidence type="ECO:0000256" key="9">
    <source>
        <dbReference type="SAM" id="SignalP"/>
    </source>
</evidence>
<dbReference type="InterPro" id="IPR024079">
    <property type="entry name" value="MetalloPept_cat_dom_sf"/>
</dbReference>
<dbReference type="PANTHER" id="PTHR47466:SF1">
    <property type="entry name" value="METALLOPROTEASE MEP1 (AFU_ORTHOLOGUE AFUA_1G07730)-RELATED"/>
    <property type="match status" value="1"/>
</dbReference>
<name>A0A9P6D4Y7_9AGAR</name>
<keyword evidence="2" id="KW-0645">Protease</keyword>
<evidence type="ECO:0000256" key="5">
    <source>
        <dbReference type="ARBA" id="ARBA00022801"/>
    </source>
</evidence>
<dbReference type="Proteomes" id="UP000807469">
    <property type="component" value="Unassembled WGS sequence"/>
</dbReference>
<dbReference type="GO" id="GO:0008237">
    <property type="term" value="F:metallopeptidase activity"/>
    <property type="evidence" value="ECO:0007669"/>
    <property type="project" value="UniProtKB-KW"/>
</dbReference>
<evidence type="ECO:0000256" key="1">
    <source>
        <dbReference type="ARBA" id="ARBA00008721"/>
    </source>
</evidence>
<evidence type="ECO:0000256" key="8">
    <source>
        <dbReference type="ARBA" id="ARBA00023157"/>
    </source>
</evidence>
<evidence type="ECO:0000256" key="6">
    <source>
        <dbReference type="ARBA" id="ARBA00022833"/>
    </source>
</evidence>
<evidence type="ECO:0000256" key="4">
    <source>
        <dbReference type="ARBA" id="ARBA00022729"/>
    </source>
</evidence>
<feature type="domain" description="Peptidase M43 pregnancy-associated plasma-A" evidence="10">
    <location>
        <begin position="153"/>
        <end position="288"/>
    </location>
</feature>